<evidence type="ECO:0000313" key="2">
    <source>
        <dbReference type="EMBL" id="HGQ55111.1"/>
    </source>
</evidence>
<name>A0A7V4CHH7_UNCW3</name>
<organism evidence="2">
    <name type="scientific">candidate division WOR-3 bacterium</name>
    <dbReference type="NCBI Taxonomy" id="2052148"/>
    <lineage>
        <taxon>Bacteria</taxon>
        <taxon>Bacteria division WOR-3</taxon>
    </lineage>
</organism>
<dbReference type="SUPFAM" id="SSF49299">
    <property type="entry name" value="PKD domain"/>
    <property type="match status" value="3"/>
</dbReference>
<accession>A0A7V4CHH7</accession>
<comment type="caution">
    <text evidence="2">The sequence shown here is derived from an EMBL/GenBank/DDBJ whole genome shotgun (WGS) entry which is preliminary data.</text>
</comment>
<reference evidence="2" key="1">
    <citation type="journal article" date="2020" name="mSystems">
        <title>Genome- and Community-Level Interaction Insights into Carbon Utilization and Element Cycling Functions of Hydrothermarchaeota in Hydrothermal Sediment.</title>
        <authorList>
            <person name="Zhou Z."/>
            <person name="Liu Y."/>
            <person name="Xu W."/>
            <person name="Pan J."/>
            <person name="Luo Z.H."/>
            <person name="Li M."/>
        </authorList>
    </citation>
    <scope>NUCLEOTIDE SEQUENCE [LARGE SCALE GENOMIC DNA]</scope>
    <source>
        <strain evidence="2">SpSt-655</strain>
    </source>
</reference>
<dbReference type="CDD" id="cd00146">
    <property type="entry name" value="PKD"/>
    <property type="match status" value="2"/>
</dbReference>
<dbReference type="InterPro" id="IPR000601">
    <property type="entry name" value="PKD_dom"/>
</dbReference>
<dbReference type="AlphaFoldDB" id="A0A7V4CHH7"/>
<gene>
    <name evidence="2" type="ORF">ENU28_01435</name>
</gene>
<feature type="domain" description="PKD" evidence="1">
    <location>
        <begin position="23"/>
        <end position="102"/>
    </location>
</feature>
<protein>
    <submittedName>
        <fullName evidence="2">PKD domain-containing protein</fullName>
    </submittedName>
</protein>
<proteinExistence type="predicted"/>
<sequence>MKKVVFFLFVIFIFFQCKKEKPPQPPTISGPTSGNTNRPITFSVVTTDPNKDEVAYLFNFGDGTQDSWSTYYASGQKVNKEHIYLKPGNYDISAKAKDIKGNESEWSPIHSILISSQPPNTPSIPQGPNSGTINTPYTFSSSATDPDNDSIAIRFDWGNGDTSNWSSYVRTGTTVIMSYSYPNEGTFNIRAQAKDIYGSMSEWSAPLTITIIRNRPPNIPSTPIGPSYGCTGELYTFSSSATDPDDDSISIRFDWGNGDTSDWSNYLPNGSQVYMDYFYLNEGTFNIRAQAKDIHGNISEWSLPHTITIISPVIMTEDFEGEFPGTKWTLYGTPTWDDENYRAHNGNWSGWCAGSTRTPSQGYAPNMNAWMIYGPFSLADASEAYLDFYYWLDSEEDYDYFFFGASIDGYYFYGYRYSGRERYWYYDWLDLSNVPTLGNLCGRPQVWIAFAFYSDASVQYEGAYVDDIVLTKYIGTSRYLRKPKPTIQHKISKTISSQKLEVYKK</sequence>
<dbReference type="InterPro" id="IPR013783">
    <property type="entry name" value="Ig-like_fold"/>
</dbReference>
<dbReference type="InterPro" id="IPR022409">
    <property type="entry name" value="PKD/Chitinase_dom"/>
</dbReference>
<dbReference type="InterPro" id="IPR035986">
    <property type="entry name" value="PKD_dom_sf"/>
</dbReference>
<dbReference type="Gene3D" id="2.60.40.10">
    <property type="entry name" value="Immunoglobulins"/>
    <property type="match status" value="3"/>
</dbReference>
<dbReference type="EMBL" id="DTBX01000052">
    <property type="protein sequence ID" value="HGQ55111.1"/>
    <property type="molecule type" value="Genomic_DNA"/>
</dbReference>
<dbReference type="Pfam" id="PF00801">
    <property type="entry name" value="PKD"/>
    <property type="match status" value="2"/>
</dbReference>
<dbReference type="PROSITE" id="PS50093">
    <property type="entry name" value="PKD"/>
    <property type="match status" value="1"/>
</dbReference>
<dbReference type="SMART" id="SM00089">
    <property type="entry name" value="PKD"/>
    <property type="match status" value="2"/>
</dbReference>
<evidence type="ECO:0000259" key="1">
    <source>
        <dbReference type="PROSITE" id="PS50093"/>
    </source>
</evidence>